<dbReference type="Gramene" id="PRQ35650">
    <property type="protein sequence ID" value="PRQ35650"/>
    <property type="gene ID" value="RchiOBHm_Chr5g0082291"/>
</dbReference>
<sequence>MEYRKLKDQDENGNSAADDIKNLRGNPLSIEPTMREGPIDRKWKHKYD</sequence>
<keyword evidence="3" id="KW-1185">Reference proteome</keyword>
<name>A0A2P6QN92_ROSCH</name>
<comment type="caution">
    <text evidence="2">The sequence shown here is derived from an EMBL/GenBank/DDBJ whole genome shotgun (WGS) entry which is preliminary data.</text>
</comment>
<feature type="compositionally biased region" description="Basic and acidic residues" evidence="1">
    <location>
        <begin position="1"/>
        <end position="10"/>
    </location>
</feature>
<dbReference type="EMBL" id="PDCK01000043">
    <property type="protein sequence ID" value="PRQ35650.1"/>
    <property type="molecule type" value="Genomic_DNA"/>
</dbReference>
<feature type="region of interest" description="Disordered" evidence="1">
    <location>
        <begin position="1"/>
        <end position="48"/>
    </location>
</feature>
<reference evidence="2 3" key="1">
    <citation type="journal article" date="2018" name="Nat. Genet.">
        <title>The Rosa genome provides new insights in the design of modern roses.</title>
        <authorList>
            <person name="Bendahmane M."/>
        </authorList>
    </citation>
    <scope>NUCLEOTIDE SEQUENCE [LARGE SCALE GENOMIC DNA]</scope>
    <source>
        <strain evidence="3">cv. Old Blush</strain>
    </source>
</reference>
<gene>
    <name evidence="2" type="ORF">RchiOBHm_Chr5g0082291</name>
</gene>
<feature type="compositionally biased region" description="Basic and acidic residues" evidence="1">
    <location>
        <begin position="33"/>
        <end position="48"/>
    </location>
</feature>
<evidence type="ECO:0000256" key="1">
    <source>
        <dbReference type="SAM" id="MobiDB-lite"/>
    </source>
</evidence>
<evidence type="ECO:0000313" key="3">
    <source>
        <dbReference type="Proteomes" id="UP000238479"/>
    </source>
</evidence>
<organism evidence="2 3">
    <name type="scientific">Rosa chinensis</name>
    <name type="common">China rose</name>
    <dbReference type="NCBI Taxonomy" id="74649"/>
    <lineage>
        <taxon>Eukaryota</taxon>
        <taxon>Viridiplantae</taxon>
        <taxon>Streptophyta</taxon>
        <taxon>Embryophyta</taxon>
        <taxon>Tracheophyta</taxon>
        <taxon>Spermatophyta</taxon>
        <taxon>Magnoliopsida</taxon>
        <taxon>eudicotyledons</taxon>
        <taxon>Gunneridae</taxon>
        <taxon>Pentapetalae</taxon>
        <taxon>rosids</taxon>
        <taxon>fabids</taxon>
        <taxon>Rosales</taxon>
        <taxon>Rosaceae</taxon>
        <taxon>Rosoideae</taxon>
        <taxon>Rosoideae incertae sedis</taxon>
        <taxon>Rosa</taxon>
    </lineage>
</organism>
<evidence type="ECO:0000313" key="2">
    <source>
        <dbReference type="EMBL" id="PRQ35650.1"/>
    </source>
</evidence>
<dbReference type="Proteomes" id="UP000238479">
    <property type="component" value="Chromosome 5"/>
</dbReference>
<proteinExistence type="predicted"/>
<protein>
    <submittedName>
        <fullName evidence="2">Uncharacterized protein</fullName>
    </submittedName>
</protein>
<accession>A0A2P6QN92</accession>
<dbReference type="AlphaFoldDB" id="A0A2P6QN92"/>